<accession>A0A6L6HRH0</accession>
<keyword evidence="3" id="KW-1185">Reference proteome</keyword>
<keyword evidence="1" id="KW-0812">Transmembrane</keyword>
<proteinExistence type="predicted"/>
<dbReference type="RefSeq" id="WP_154764892.1">
    <property type="nucleotide sequence ID" value="NZ_WMBT01000005.1"/>
</dbReference>
<keyword evidence="1" id="KW-0472">Membrane</keyword>
<dbReference type="AlphaFoldDB" id="A0A6L6HRH0"/>
<feature type="transmembrane region" description="Helical" evidence="1">
    <location>
        <begin position="6"/>
        <end position="23"/>
    </location>
</feature>
<comment type="caution">
    <text evidence="2">The sequence shown here is derived from an EMBL/GenBank/DDBJ whole genome shotgun (WGS) entry which is preliminary data.</text>
</comment>
<reference evidence="2 3" key="1">
    <citation type="submission" date="2019-11" db="EMBL/GenBank/DDBJ databases">
        <authorList>
            <person name="Lang L."/>
        </authorList>
    </citation>
    <scope>NUCLEOTIDE SEQUENCE [LARGE SCALE GENOMIC DNA]</scope>
    <source>
        <strain evidence="2 3">YIM 132242</strain>
    </source>
</reference>
<evidence type="ECO:0000313" key="2">
    <source>
        <dbReference type="EMBL" id="MTE00833.1"/>
    </source>
</evidence>
<organism evidence="2 3">
    <name type="scientific">Paracoccus lichenicola</name>
    <dbReference type="NCBI Taxonomy" id="2665644"/>
    <lineage>
        <taxon>Bacteria</taxon>
        <taxon>Pseudomonadati</taxon>
        <taxon>Pseudomonadota</taxon>
        <taxon>Alphaproteobacteria</taxon>
        <taxon>Rhodobacterales</taxon>
        <taxon>Paracoccaceae</taxon>
        <taxon>Paracoccus</taxon>
    </lineage>
</organism>
<dbReference type="EMBL" id="WMBT01000005">
    <property type="protein sequence ID" value="MTE00833.1"/>
    <property type="molecule type" value="Genomic_DNA"/>
</dbReference>
<evidence type="ECO:0000256" key="1">
    <source>
        <dbReference type="SAM" id="Phobius"/>
    </source>
</evidence>
<dbReference type="Proteomes" id="UP000481417">
    <property type="component" value="Unassembled WGS sequence"/>
</dbReference>
<evidence type="ECO:0000313" key="3">
    <source>
        <dbReference type="Proteomes" id="UP000481417"/>
    </source>
</evidence>
<protein>
    <submittedName>
        <fullName evidence="2">Uncharacterized protein</fullName>
    </submittedName>
</protein>
<feature type="transmembrane region" description="Helical" evidence="1">
    <location>
        <begin position="84"/>
        <end position="109"/>
    </location>
</feature>
<name>A0A6L6HRH0_9RHOB</name>
<gene>
    <name evidence="2" type="ORF">GIY56_11070</name>
</gene>
<sequence>MTFLFFGWVFGAPILAGMIAWFSRSLRVRWIMAANAIVPLVGYAAPLWTKRYFSSIGCGGGVIWGIECPEWAVIVKIAVLHDVLFFYSLLYVIGVFPFILLPTLIVLALTPDRWRR</sequence>
<feature type="transmembrane region" description="Helical" evidence="1">
    <location>
        <begin position="30"/>
        <end position="48"/>
    </location>
</feature>
<keyword evidence="1" id="KW-1133">Transmembrane helix</keyword>